<dbReference type="OrthoDB" id="4303260at2"/>
<evidence type="ECO:0000313" key="3">
    <source>
        <dbReference type="EMBL" id="SNS19647.1"/>
    </source>
</evidence>
<dbReference type="RefSeq" id="WP_089223177.1">
    <property type="nucleotide sequence ID" value="NZ_FZOF01000004.1"/>
</dbReference>
<feature type="region of interest" description="Disordered" evidence="1">
    <location>
        <begin position="30"/>
        <end position="62"/>
    </location>
</feature>
<reference evidence="3 4" key="1">
    <citation type="submission" date="2017-06" db="EMBL/GenBank/DDBJ databases">
        <authorList>
            <person name="Kim H.J."/>
            <person name="Triplett B.A."/>
        </authorList>
    </citation>
    <scope>NUCLEOTIDE SEQUENCE [LARGE SCALE GENOMIC DNA]</scope>
    <source>
        <strain evidence="3 4">CGMCC 4.1858</strain>
    </source>
</reference>
<keyword evidence="4" id="KW-1185">Reference proteome</keyword>
<evidence type="ECO:0000313" key="4">
    <source>
        <dbReference type="Proteomes" id="UP000198280"/>
    </source>
</evidence>
<dbReference type="AlphaFoldDB" id="A0A239CHH9"/>
<dbReference type="Proteomes" id="UP000198280">
    <property type="component" value="Unassembled WGS sequence"/>
</dbReference>
<feature type="domain" description="DUF4236" evidence="2">
    <location>
        <begin position="3"/>
        <end position="56"/>
    </location>
</feature>
<gene>
    <name evidence="3" type="ORF">SAMN05216252_10438</name>
</gene>
<evidence type="ECO:0000259" key="2">
    <source>
        <dbReference type="Pfam" id="PF14020"/>
    </source>
</evidence>
<organism evidence="3 4">
    <name type="scientific">Actinacidiphila glaucinigra</name>
    <dbReference type="NCBI Taxonomy" id="235986"/>
    <lineage>
        <taxon>Bacteria</taxon>
        <taxon>Bacillati</taxon>
        <taxon>Actinomycetota</taxon>
        <taxon>Actinomycetes</taxon>
        <taxon>Kitasatosporales</taxon>
        <taxon>Streptomycetaceae</taxon>
        <taxon>Actinacidiphila</taxon>
    </lineage>
</organism>
<protein>
    <recommendedName>
        <fullName evidence="2">DUF4236 domain-containing protein</fullName>
    </recommendedName>
</protein>
<accession>A0A239CHH9</accession>
<evidence type="ECO:0000256" key="1">
    <source>
        <dbReference type="SAM" id="MobiDB-lite"/>
    </source>
</evidence>
<dbReference type="InterPro" id="IPR025330">
    <property type="entry name" value="DUF4236"/>
</dbReference>
<dbReference type="Pfam" id="PF14020">
    <property type="entry name" value="DUF4236"/>
    <property type="match status" value="1"/>
</dbReference>
<name>A0A239CHH9_9ACTN</name>
<dbReference type="EMBL" id="FZOF01000004">
    <property type="protein sequence ID" value="SNS19647.1"/>
    <property type="molecule type" value="Genomic_DNA"/>
</dbReference>
<proteinExistence type="predicted"/>
<sequence length="62" mass="7126">MPLRFRKSFRILPGVRLNINKRSLSVTTGSKGVHHTVNTRGERTESVDLPGPFSWRRTRKGH</sequence>